<keyword evidence="5" id="KW-0732">Signal</keyword>
<keyword evidence="3" id="KW-0862">Zinc</keyword>
<feature type="domain" description="SIAH-type" evidence="6">
    <location>
        <begin position="196"/>
        <end position="254"/>
    </location>
</feature>
<comment type="caution">
    <text evidence="7">The sequence shown here is derived from an EMBL/GenBank/DDBJ whole genome shotgun (WGS) entry which is preliminary data.</text>
</comment>
<evidence type="ECO:0000256" key="4">
    <source>
        <dbReference type="PROSITE-ProRule" id="PRU00455"/>
    </source>
</evidence>
<evidence type="ECO:0000256" key="5">
    <source>
        <dbReference type="SAM" id="SignalP"/>
    </source>
</evidence>
<dbReference type="STRING" id="6832.A0A553NVI3"/>
<gene>
    <name evidence="7" type="ORF">TCAL_05085</name>
</gene>
<dbReference type="Proteomes" id="UP000318571">
    <property type="component" value="Chromosome 1"/>
</dbReference>
<accession>A0A553NVI3</accession>
<dbReference type="UniPathway" id="UPA00143"/>
<dbReference type="InterPro" id="IPR008974">
    <property type="entry name" value="TRAF-like"/>
</dbReference>
<keyword evidence="2 4" id="KW-0863">Zinc-finger</keyword>
<dbReference type="EMBL" id="VCGU01000010">
    <property type="protein sequence ID" value="TRY69444.1"/>
    <property type="molecule type" value="Genomic_DNA"/>
</dbReference>
<name>A0A553NVI3_TIGCA</name>
<dbReference type="PROSITE" id="PS51081">
    <property type="entry name" value="ZF_SIAH"/>
    <property type="match status" value="1"/>
</dbReference>
<dbReference type="SUPFAM" id="SSF49599">
    <property type="entry name" value="TRAF domain-like"/>
    <property type="match status" value="1"/>
</dbReference>
<dbReference type="PANTHER" id="PTHR45877">
    <property type="entry name" value="E3 UBIQUITIN-PROTEIN LIGASE SIAH2"/>
    <property type="match status" value="1"/>
</dbReference>
<reference evidence="7 8" key="1">
    <citation type="journal article" date="2018" name="Nat. Ecol. Evol.">
        <title>Genomic signatures of mitonuclear coevolution across populations of Tigriopus californicus.</title>
        <authorList>
            <person name="Barreto F.S."/>
            <person name="Watson E.T."/>
            <person name="Lima T.G."/>
            <person name="Willett C.S."/>
            <person name="Edmands S."/>
            <person name="Li W."/>
            <person name="Burton R.S."/>
        </authorList>
    </citation>
    <scope>NUCLEOTIDE SEQUENCE [LARGE SCALE GENOMIC DNA]</scope>
    <source>
        <strain evidence="7 8">San Diego</strain>
    </source>
</reference>
<dbReference type="Gene3D" id="3.30.40.10">
    <property type="entry name" value="Zinc/RING finger domain, C3HC4 (zinc finger)"/>
    <property type="match status" value="2"/>
</dbReference>
<dbReference type="AlphaFoldDB" id="A0A553NVI3"/>
<dbReference type="InterPro" id="IPR004162">
    <property type="entry name" value="SINA-like_animal"/>
</dbReference>
<evidence type="ECO:0000259" key="6">
    <source>
        <dbReference type="PROSITE" id="PS51081"/>
    </source>
</evidence>
<dbReference type="GO" id="GO:0061630">
    <property type="term" value="F:ubiquitin protein ligase activity"/>
    <property type="evidence" value="ECO:0007669"/>
    <property type="project" value="TreeGrafter"/>
</dbReference>
<proteinExistence type="predicted"/>
<dbReference type="SUPFAM" id="SSF57850">
    <property type="entry name" value="RING/U-box"/>
    <property type="match status" value="1"/>
</dbReference>
<feature type="signal peptide" evidence="5">
    <location>
        <begin position="1"/>
        <end position="18"/>
    </location>
</feature>
<evidence type="ECO:0000256" key="3">
    <source>
        <dbReference type="ARBA" id="ARBA00022833"/>
    </source>
</evidence>
<dbReference type="InterPro" id="IPR013010">
    <property type="entry name" value="Znf_SIAH"/>
</dbReference>
<dbReference type="GO" id="GO:0016567">
    <property type="term" value="P:protein ubiquitination"/>
    <property type="evidence" value="ECO:0007669"/>
    <property type="project" value="UniProtKB-UniPathway"/>
</dbReference>
<evidence type="ECO:0000256" key="2">
    <source>
        <dbReference type="ARBA" id="ARBA00022771"/>
    </source>
</evidence>
<dbReference type="Gene3D" id="2.60.210.10">
    <property type="entry name" value="Apoptosis, Tumor Necrosis Factor Receptor Associated Protein 2, Chain A"/>
    <property type="match status" value="1"/>
</dbReference>
<dbReference type="PANTHER" id="PTHR45877:SF2">
    <property type="entry name" value="E3 UBIQUITIN-PROTEIN LIGASE SINA-RELATED"/>
    <property type="match status" value="1"/>
</dbReference>
<evidence type="ECO:0000313" key="7">
    <source>
        <dbReference type="EMBL" id="TRY69444.1"/>
    </source>
</evidence>
<dbReference type="GO" id="GO:0043161">
    <property type="term" value="P:proteasome-mediated ubiquitin-dependent protein catabolic process"/>
    <property type="evidence" value="ECO:0007669"/>
    <property type="project" value="TreeGrafter"/>
</dbReference>
<evidence type="ECO:0000313" key="8">
    <source>
        <dbReference type="Proteomes" id="UP000318571"/>
    </source>
</evidence>
<dbReference type="GO" id="GO:0005737">
    <property type="term" value="C:cytoplasm"/>
    <property type="evidence" value="ECO:0007669"/>
    <property type="project" value="TreeGrafter"/>
</dbReference>
<evidence type="ECO:0000256" key="1">
    <source>
        <dbReference type="ARBA" id="ARBA00022723"/>
    </source>
</evidence>
<dbReference type="Pfam" id="PF21361">
    <property type="entry name" value="Sina_ZnF"/>
    <property type="match status" value="1"/>
</dbReference>
<dbReference type="InterPro" id="IPR013083">
    <property type="entry name" value="Znf_RING/FYVE/PHD"/>
</dbReference>
<keyword evidence="1" id="KW-0479">Metal-binding</keyword>
<protein>
    <recommendedName>
        <fullName evidence="6">SIAH-type domain-containing protein</fullName>
    </recommendedName>
</protein>
<keyword evidence="8" id="KW-1185">Reference proteome</keyword>
<organism evidence="7 8">
    <name type="scientific">Tigriopus californicus</name>
    <name type="common">Marine copepod</name>
    <dbReference type="NCBI Taxonomy" id="6832"/>
    <lineage>
        <taxon>Eukaryota</taxon>
        <taxon>Metazoa</taxon>
        <taxon>Ecdysozoa</taxon>
        <taxon>Arthropoda</taxon>
        <taxon>Crustacea</taxon>
        <taxon>Multicrustacea</taxon>
        <taxon>Hexanauplia</taxon>
        <taxon>Copepoda</taxon>
        <taxon>Harpacticoida</taxon>
        <taxon>Harpacticidae</taxon>
        <taxon>Tigriopus</taxon>
    </lineage>
</organism>
<feature type="chain" id="PRO_5021940453" description="SIAH-type domain-containing protein" evidence="5">
    <location>
        <begin position="19"/>
        <end position="396"/>
    </location>
</feature>
<sequence>MRVHLKVFLLMIRAIIHSQLISTWSPTWIRPLDKSAVEYCGPTNTRPALEKTMLFPGIASHPRKTRATTYVGDENLPKNGSQNFRAGPTRKIKRSKKSTDMLMDGFIEKEVNGEENCAVPLTTQTSMDLHRLTKLVECPVCLGVPKSGLMYVCQNGHNVCSGCWKRIILCPIARCAYDNPQPRQNLTVQALIEVVDFDFACEFASNGCEVTEKRVLIEEHEEECPYRLVPCPDGTCTYLIKEKELEHHLKEKHQNVRWITTEGKYNFLFTLTTNHNLSKESWEALALQCLDQTFFFQMQRHGDLFYMWNIVHGNRELAKKYNCSVQITSNHNELKTLEDVFPVDIPREEIWDDPNCFQINARLMRNLAIESDGHKTIDMKIVYAENMSNPDGKNAN</sequence>
<dbReference type="GO" id="GO:0008270">
    <property type="term" value="F:zinc ion binding"/>
    <property type="evidence" value="ECO:0007669"/>
    <property type="project" value="UniProtKB-KW"/>
</dbReference>
<dbReference type="GO" id="GO:0031624">
    <property type="term" value="F:ubiquitin conjugating enzyme binding"/>
    <property type="evidence" value="ECO:0007669"/>
    <property type="project" value="TreeGrafter"/>
</dbReference>